<evidence type="ECO:0000256" key="1">
    <source>
        <dbReference type="ARBA" id="ARBA00004651"/>
    </source>
</evidence>
<feature type="transmembrane region" description="Helical" evidence="6">
    <location>
        <begin position="248"/>
        <end position="275"/>
    </location>
</feature>
<dbReference type="RefSeq" id="WP_205725021.1">
    <property type="nucleotide sequence ID" value="NZ_JAFHKR010000038.1"/>
</dbReference>
<dbReference type="PANTHER" id="PTHR30294:SF29">
    <property type="entry name" value="MULTIDRUG ABC TRANSPORTER PERMEASE YBHS-RELATED"/>
    <property type="match status" value="1"/>
</dbReference>
<evidence type="ECO:0000256" key="3">
    <source>
        <dbReference type="ARBA" id="ARBA00022692"/>
    </source>
</evidence>
<feature type="transmembrane region" description="Helical" evidence="6">
    <location>
        <begin position="12"/>
        <end position="33"/>
    </location>
</feature>
<feature type="transmembrane region" description="Helical" evidence="6">
    <location>
        <begin position="208"/>
        <end position="227"/>
    </location>
</feature>
<dbReference type="InterPro" id="IPR051449">
    <property type="entry name" value="ABC-2_transporter_component"/>
</dbReference>
<accession>A0ABS2ZPK2</accession>
<evidence type="ECO:0000256" key="5">
    <source>
        <dbReference type="ARBA" id="ARBA00023136"/>
    </source>
</evidence>
<keyword evidence="5 6" id="KW-0472">Membrane</keyword>
<keyword evidence="2" id="KW-1003">Cell membrane</keyword>
<evidence type="ECO:0000313" key="9">
    <source>
        <dbReference type="Proteomes" id="UP001296923"/>
    </source>
</evidence>
<keyword evidence="4 6" id="KW-1133">Transmembrane helix</keyword>
<feature type="transmembrane region" description="Helical" evidence="6">
    <location>
        <begin position="281"/>
        <end position="306"/>
    </location>
</feature>
<dbReference type="InterPro" id="IPR013525">
    <property type="entry name" value="ABC2_TM"/>
</dbReference>
<evidence type="ECO:0000256" key="6">
    <source>
        <dbReference type="SAM" id="Phobius"/>
    </source>
</evidence>
<proteinExistence type="predicted"/>
<comment type="caution">
    <text evidence="8">The sequence shown here is derived from an EMBL/GenBank/DDBJ whole genome shotgun (WGS) entry which is preliminary data.</text>
</comment>
<reference evidence="8 9" key="1">
    <citation type="submission" date="2021-01" db="EMBL/GenBank/DDBJ databases">
        <title>Genome Sequencing of Type Strains.</title>
        <authorList>
            <person name="Lemaire J.F."/>
            <person name="Inderbitzin P."/>
            <person name="Collins S.B."/>
            <person name="Wespe N."/>
            <person name="Knight-Connoni V."/>
        </authorList>
    </citation>
    <scope>NUCLEOTIDE SEQUENCE [LARGE SCALE GENOMIC DNA]</scope>
    <source>
        <strain evidence="8 9">DSM 23009</strain>
    </source>
</reference>
<dbReference type="Pfam" id="PF12698">
    <property type="entry name" value="ABC2_membrane_3"/>
    <property type="match status" value="1"/>
</dbReference>
<name>A0ABS2ZPK2_9BACL</name>
<comment type="subcellular location">
    <subcellularLocation>
        <location evidence="1">Cell membrane</location>
        <topology evidence="1">Multi-pass membrane protein</topology>
    </subcellularLocation>
</comment>
<keyword evidence="3 6" id="KW-0812">Transmembrane</keyword>
<evidence type="ECO:0000259" key="7">
    <source>
        <dbReference type="Pfam" id="PF12698"/>
    </source>
</evidence>
<dbReference type="Gene3D" id="3.40.1710.10">
    <property type="entry name" value="abc type-2 transporter like domain"/>
    <property type="match status" value="1"/>
</dbReference>
<dbReference type="EMBL" id="JAFHKR010000038">
    <property type="protein sequence ID" value="MBN3553949.1"/>
    <property type="molecule type" value="Genomic_DNA"/>
</dbReference>
<feature type="transmembrane region" description="Helical" evidence="6">
    <location>
        <begin position="313"/>
        <end position="332"/>
    </location>
</feature>
<keyword evidence="9" id="KW-1185">Reference proteome</keyword>
<dbReference type="Proteomes" id="UP001296923">
    <property type="component" value="Unassembled WGS sequence"/>
</dbReference>
<dbReference type="PANTHER" id="PTHR30294">
    <property type="entry name" value="MEMBRANE COMPONENT OF ABC TRANSPORTER YHHJ-RELATED"/>
    <property type="match status" value="1"/>
</dbReference>
<feature type="transmembrane region" description="Helical" evidence="6">
    <location>
        <begin position="362"/>
        <end position="381"/>
    </location>
</feature>
<feature type="domain" description="ABC-2 type transporter transmembrane" evidence="7">
    <location>
        <begin position="20"/>
        <end position="359"/>
    </location>
</feature>
<evidence type="ECO:0000256" key="4">
    <source>
        <dbReference type="ARBA" id="ARBA00022989"/>
    </source>
</evidence>
<protein>
    <submittedName>
        <fullName evidence="8">ABC transporter permease</fullName>
    </submittedName>
</protein>
<sequence length="387" mass="43637">MVWTIAITRIKLLLQSPWSWLGLIVPVLVLIFLDMSVEKTSDVTKIPVVIVDEDETEYSKVVIDRVSKNPAVAVSVLNEEVARNQIETQKAAIGFFIPDGFMESIQKNDEDELVTMWFSSGSISHGLVREIFASEVKRLSSNSYGANTVLKTYGKSEKLDAKEQATVWKDAWAFSDKHWEPKPLMTIDYKVGVTRESSVEANNSAASIYVPGMLVLLMLFSFLYNSWPIKDRDSGMRSRVPYATGRFSVYWFGNALGVLLLQLFILILLIGFGWWREALTLNVATILSLISYVLFLNALSLLFAYFVHSNRTWQAITLFVVLCTSLLSGTFFPSDELSSFLQRAAEWTPQYWIVSTFNQETLMIPFIFAGLSFILFVLSTLKAGDSA</sequence>
<organism evidence="8 9">
    <name type="scientific">Fictibacillus nanhaiensis</name>
    <dbReference type="NCBI Taxonomy" id="742169"/>
    <lineage>
        <taxon>Bacteria</taxon>
        <taxon>Bacillati</taxon>
        <taxon>Bacillota</taxon>
        <taxon>Bacilli</taxon>
        <taxon>Bacillales</taxon>
        <taxon>Fictibacillaceae</taxon>
        <taxon>Fictibacillus</taxon>
    </lineage>
</organism>
<evidence type="ECO:0000256" key="2">
    <source>
        <dbReference type="ARBA" id="ARBA00022475"/>
    </source>
</evidence>
<gene>
    <name evidence="8" type="ORF">JYA63_06720</name>
</gene>
<evidence type="ECO:0000313" key="8">
    <source>
        <dbReference type="EMBL" id="MBN3553949.1"/>
    </source>
</evidence>